<comment type="caution">
    <text evidence="2">The sequence shown here is derived from an EMBL/GenBank/DDBJ whole genome shotgun (WGS) entry which is preliminary data.</text>
</comment>
<sequence length="770" mass="86099">MFCNDLSIIQVQQSISGLPPKVKKLCEAMTARSAIGNRKDPLPYQTEYICNGAFNLGCYTAREAIVVDDKSVLYRLEGSDNYAVIATNLSLGFPLTGLIDIDSQCCFNLGDPVWGVNRQLLEKFRPHMHNLYEPRAAANNVVTVLTGDSNFAHFIWNQLSALRSIGAQSKDFVVVATHEPIGKISTLTGLSTDRISTVRDIELEKLNQTHTRFVAVGNTLVTSEIRAELETLCEEFAERNDPTALAFCKARRPYAVSLRSRNRTATNFVPAVVGIVREVLRALPDASFFFDGHSLPADFLENASYSRDEYRRLVEGDLALGRSIVDALSDVPRIEEKILVTAGLDIRSSVACGRYVPAYFSHHGTVQHKLGWFHRVPGLVHSNPRTLALNPAPWVASQVEDGVPPVYIPEDFIEDVSETRESPPSELERALLHENYNFRKLDELAVFAAAYFERMREPLPEPRGSTEREMQKGKPKSSLATPLGRKLNGAAVSIRRATRPLRRSIQRLAGRDLLNTGPAPHGVESGENMPNLTHTARRLNTLASGLKATTYLEVGVERGETFFRVNVERKTGVDPNFRFDPKEFAEKSIDFFPVISDEFFSMEGDKRVYDLVFLDGLHTYEQTLRDLMSVLTMTHTNSVILIDDVLPSDVFSSLRDHGEAIKFREMNGGSGPAWHGDVFKVIAFIHDFMPTLSFKTIVEAGNAQTVVWKRIRAPVTPRFNSTETISRLTFFDLMNNFDLLSVGPEELVLETVIAELKTLKKATRRLPQPS</sequence>
<gene>
    <name evidence="2" type="ORF">DFR50_102232</name>
</gene>
<name>A0A366FVL5_9HYPH</name>
<dbReference type="RefSeq" id="WP_113887688.1">
    <property type="nucleotide sequence ID" value="NZ_QNRK01000002.1"/>
</dbReference>
<dbReference type="InterPro" id="IPR029063">
    <property type="entry name" value="SAM-dependent_MTases_sf"/>
</dbReference>
<reference evidence="2 3" key="1">
    <citation type="submission" date="2018-06" db="EMBL/GenBank/DDBJ databases">
        <title>Genomic Encyclopedia of Type Strains, Phase IV (KMG-IV): sequencing the most valuable type-strain genomes for metagenomic binning, comparative biology and taxonomic classification.</title>
        <authorList>
            <person name="Goeker M."/>
        </authorList>
    </citation>
    <scope>NUCLEOTIDE SEQUENCE [LARGE SCALE GENOMIC DNA]</scope>
    <source>
        <strain evidence="2 3">DSM 24875</strain>
    </source>
</reference>
<keyword evidence="2" id="KW-0489">Methyltransferase</keyword>
<dbReference type="EMBL" id="QNRK01000002">
    <property type="protein sequence ID" value="RBP17739.1"/>
    <property type="molecule type" value="Genomic_DNA"/>
</dbReference>
<feature type="region of interest" description="Disordered" evidence="1">
    <location>
        <begin position="458"/>
        <end position="482"/>
    </location>
</feature>
<evidence type="ECO:0000313" key="2">
    <source>
        <dbReference type="EMBL" id="RBP17739.1"/>
    </source>
</evidence>
<accession>A0A366FVL5</accession>
<keyword evidence="2" id="KW-0808">Transferase</keyword>
<dbReference type="SUPFAM" id="SSF53335">
    <property type="entry name" value="S-adenosyl-L-methionine-dependent methyltransferases"/>
    <property type="match status" value="1"/>
</dbReference>
<keyword evidence="3" id="KW-1185">Reference proteome</keyword>
<dbReference type="GO" id="GO:0032259">
    <property type="term" value="P:methylation"/>
    <property type="evidence" value="ECO:0007669"/>
    <property type="project" value="UniProtKB-KW"/>
</dbReference>
<dbReference type="AlphaFoldDB" id="A0A366FVL5"/>
<evidence type="ECO:0000313" key="3">
    <source>
        <dbReference type="Proteomes" id="UP000253529"/>
    </source>
</evidence>
<dbReference type="Proteomes" id="UP000253529">
    <property type="component" value="Unassembled WGS sequence"/>
</dbReference>
<protein>
    <submittedName>
        <fullName evidence="2">Methyltransferase family protein</fullName>
    </submittedName>
</protein>
<dbReference type="Gene3D" id="3.40.50.150">
    <property type="entry name" value="Vaccinia Virus protein VP39"/>
    <property type="match status" value="1"/>
</dbReference>
<evidence type="ECO:0000256" key="1">
    <source>
        <dbReference type="SAM" id="MobiDB-lite"/>
    </source>
</evidence>
<proteinExistence type="predicted"/>
<feature type="compositionally biased region" description="Basic and acidic residues" evidence="1">
    <location>
        <begin position="458"/>
        <end position="472"/>
    </location>
</feature>
<dbReference type="GO" id="GO:0008168">
    <property type="term" value="F:methyltransferase activity"/>
    <property type="evidence" value="ECO:0007669"/>
    <property type="project" value="UniProtKB-KW"/>
</dbReference>
<dbReference type="Pfam" id="PF13578">
    <property type="entry name" value="Methyltransf_24"/>
    <property type="match status" value="1"/>
</dbReference>
<organism evidence="2 3">
    <name type="scientific">Roseiarcus fermentans</name>
    <dbReference type="NCBI Taxonomy" id="1473586"/>
    <lineage>
        <taxon>Bacteria</taxon>
        <taxon>Pseudomonadati</taxon>
        <taxon>Pseudomonadota</taxon>
        <taxon>Alphaproteobacteria</taxon>
        <taxon>Hyphomicrobiales</taxon>
        <taxon>Roseiarcaceae</taxon>
        <taxon>Roseiarcus</taxon>
    </lineage>
</organism>